<dbReference type="RefSeq" id="WP_345718276.1">
    <property type="nucleotide sequence ID" value="NZ_BAABFP010000008.1"/>
</dbReference>
<dbReference type="InterPro" id="IPR032109">
    <property type="entry name" value="Big_3_5"/>
</dbReference>
<evidence type="ECO:0000313" key="4">
    <source>
        <dbReference type="Proteomes" id="UP001596189"/>
    </source>
</evidence>
<organism evidence="3 4">
    <name type="scientific">Angustibacter luteus</name>
    <dbReference type="NCBI Taxonomy" id="658456"/>
    <lineage>
        <taxon>Bacteria</taxon>
        <taxon>Bacillati</taxon>
        <taxon>Actinomycetota</taxon>
        <taxon>Actinomycetes</taxon>
        <taxon>Kineosporiales</taxon>
        <taxon>Kineosporiaceae</taxon>
    </lineage>
</organism>
<dbReference type="EMBL" id="JBHSRD010000003">
    <property type="protein sequence ID" value="MFC6006803.1"/>
    <property type="molecule type" value="Genomic_DNA"/>
</dbReference>
<dbReference type="InterPro" id="IPR051200">
    <property type="entry name" value="Host-pathogen_enzymatic-act"/>
</dbReference>
<evidence type="ECO:0000256" key="1">
    <source>
        <dbReference type="SAM" id="SignalP"/>
    </source>
</evidence>
<accession>A0ABW1JDC1</accession>
<protein>
    <submittedName>
        <fullName evidence="3">Ig-like domain repeat protein</fullName>
    </submittedName>
</protein>
<dbReference type="SUPFAM" id="SSF50974">
    <property type="entry name" value="Nitrous oxide reductase, N-terminal domain"/>
    <property type="match status" value="1"/>
</dbReference>
<keyword evidence="4" id="KW-1185">Reference proteome</keyword>
<comment type="caution">
    <text evidence="3">The sequence shown here is derived from an EMBL/GenBank/DDBJ whole genome shotgun (WGS) entry which is preliminary data.</text>
</comment>
<feature type="domain" description="Bacterial Ig-like" evidence="2">
    <location>
        <begin position="515"/>
        <end position="595"/>
    </location>
</feature>
<dbReference type="InterPro" id="IPR013783">
    <property type="entry name" value="Ig-like_fold"/>
</dbReference>
<feature type="chain" id="PRO_5047461535" evidence="1">
    <location>
        <begin position="25"/>
        <end position="841"/>
    </location>
</feature>
<dbReference type="Gene3D" id="2.130.10.10">
    <property type="entry name" value="YVTN repeat-like/Quinoprotein amine dehydrogenase"/>
    <property type="match status" value="2"/>
</dbReference>
<evidence type="ECO:0000259" key="2">
    <source>
        <dbReference type="Pfam" id="PF16640"/>
    </source>
</evidence>
<dbReference type="InterPro" id="IPR011045">
    <property type="entry name" value="N2O_reductase_N"/>
</dbReference>
<gene>
    <name evidence="3" type="ORF">ACFQDO_06630</name>
</gene>
<dbReference type="InterPro" id="IPR015943">
    <property type="entry name" value="WD40/YVTN_repeat-like_dom_sf"/>
</dbReference>
<dbReference type="Gene3D" id="2.60.40.10">
    <property type="entry name" value="Immunoglobulins"/>
    <property type="match status" value="2"/>
</dbReference>
<dbReference type="Proteomes" id="UP001596189">
    <property type="component" value="Unassembled WGS sequence"/>
</dbReference>
<dbReference type="NCBIfam" id="TIGR02276">
    <property type="entry name" value="beta_rpt_yvtn"/>
    <property type="match status" value="3"/>
</dbReference>
<dbReference type="PANTHER" id="PTHR47197:SF3">
    <property type="entry name" value="DIHYDRO-HEME D1 DEHYDROGENASE"/>
    <property type="match status" value="1"/>
</dbReference>
<name>A0ABW1JDC1_9ACTN</name>
<dbReference type="PANTHER" id="PTHR47197">
    <property type="entry name" value="PROTEIN NIRF"/>
    <property type="match status" value="1"/>
</dbReference>
<dbReference type="Pfam" id="PF16640">
    <property type="entry name" value="Big_3_5"/>
    <property type="match status" value="1"/>
</dbReference>
<dbReference type="InterPro" id="IPR011964">
    <property type="entry name" value="YVTN_b-propeller_repeat"/>
</dbReference>
<keyword evidence="1" id="KW-0732">Signal</keyword>
<proteinExistence type="predicted"/>
<feature type="signal peptide" evidence="1">
    <location>
        <begin position="1"/>
        <end position="24"/>
    </location>
</feature>
<sequence>MLGAVTMALVAGAVMAGSATPATASTSYAPVDTIHFAHPLNDSLVVDPAHQSVYLVDGSSNQVTVVDTSTGTVKATIPVGDSPQRIALDPVLDRAYVTNYGVDGFLGEGVDGSSVSVIDTSTNTVVDTIPGLSNPRGLAVDPTTHLVYVVNYWSQVMSVIDPAQSPATIAETGYLESRPWAVDVDPTTHRAYATTLYGGSLSTISGTATLDTLYGFGGPTQVTVDPETQRAYVANSGNISVVDISNDAAAITGTLAAGTQPSDVAIDPAAGLFYVTNYGDNTVSVIDKTSNAILATVPVGDHPTAVEVDRITHRAYVVNSDNTLSVIAPFASQDITFTSVPPTNATVGGSAVVTATGGGSGNTVTFSTTSPACTVSTGGQVDFNHAGQCVIAADQAGSSTYTAAPTATQDLAVALNATATTLSLPTGGVVFGQAATATVAVSGTHDGSVQFTLDGAPVGSPLALAADGTATSSNLVGSGLAVGSHPVGAVFTPTDSDTYAASSATPQALTVGKAATTSSVSIDPNAITATVTPTVPGAGDPTGNVDFYLAGTKIGSASLTSGTATLAHRVPNGADRAVSTIYAGDTSFTGSSASTARRDPVITAAVSSTKASRHGWYATSVTVTFTCHQTSAALTATCPAPVTLSRNAAGQSVTRTIIAADGGAATAVVTGINIDSVRPTARVTGVRAGATYFATGPVAGCRAADSLSGVTACTVTRTTRGHQVTYVATATDRAGNRSSTRLVARTTSVAISGASMSDGRYVVHRGRTYTVLVAAANRPTFIYATPSPGRPAGGGLLFKRIGKNRWALGVTFTQSMSNHAYWNIGTRVGSHTTVTTVHVVR</sequence>
<reference evidence="4" key="1">
    <citation type="journal article" date="2019" name="Int. J. Syst. Evol. Microbiol.">
        <title>The Global Catalogue of Microorganisms (GCM) 10K type strain sequencing project: providing services to taxonomists for standard genome sequencing and annotation.</title>
        <authorList>
            <consortium name="The Broad Institute Genomics Platform"/>
            <consortium name="The Broad Institute Genome Sequencing Center for Infectious Disease"/>
            <person name="Wu L."/>
            <person name="Ma J."/>
        </authorList>
    </citation>
    <scope>NUCLEOTIDE SEQUENCE [LARGE SCALE GENOMIC DNA]</scope>
    <source>
        <strain evidence="4">KACC 14249</strain>
    </source>
</reference>
<evidence type="ECO:0000313" key="3">
    <source>
        <dbReference type="EMBL" id="MFC6006803.1"/>
    </source>
</evidence>